<organism evidence="9 10">
    <name type="scientific">Phytoactinopolyspora alkaliphila</name>
    <dbReference type="NCBI Taxonomy" id="1783498"/>
    <lineage>
        <taxon>Bacteria</taxon>
        <taxon>Bacillati</taxon>
        <taxon>Actinomycetota</taxon>
        <taxon>Actinomycetes</taxon>
        <taxon>Jiangellales</taxon>
        <taxon>Jiangellaceae</taxon>
        <taxon>Phytoactinopolyspora</taxon>
    </lineage>
</organism>
<feature type="transmembrane region" description="Helical" evidence="7">
    <location>
        <begin position="239"/>
        <end position="259"/>
    </location>
</feature>
<keyword evidence="4 7" id="KW-0812">Transmembrane</keyword>
<dbReference type="SUPFAM" id="SSF103473">
    <property type="entry name" value="MFS general substrate transporter"/>
    <property type="match status" value="2"/>
</dbReference>
<dbReference type="PROSITE" id="PS00216">
    <property type="entry name" value="SUGAR_TRANSPORT_1"/>
    <property type="match status" value="1"/>
</dbReference>
<feature type="transmembrane region" description="Helical" evidence="7">
    <location>
        <begin position="372"/>
        <end position="399"/>
    </location>
</feature>
<dbReference type="GO" id="GO:0005886">
    <property type="term" value="C:plasma membrane"/>
    <property type="evidence" value="ECO:0007669"/>
    <property type="project" value="UniProtKB-SubCell"/>
</dbReference>
<keyword evidence="10" id="KW-1185">Reference proteome</keyword>
<keyword evidence="5 7" id="KW-1133">Transmembrane helix</keyword>
<feature type="transmembrane region" description="Helical" evidence="7">
    <location>
        <begin position="58"/>
        <end position="78"/>
    </location>
</feature>
<keyword evidence="6 7" id="KW-0472">Membrane</keyword>
<feature type="transmembrane region" description="Helical" evidence="7">
    <location>
        <begin position="177"/>
        <end position="200"/>
    </location>
</feature>
<name>A0A6N9YM09_9ACTN</name>
<dbReference type="PANTHER" id="PTHR42718">
    <property type="entry name" value="MAJOR FACILITATOR SUPERFAMILY MULTIDRUG TRANSPORTER MFSC"/>
    <property type="match status" value="1"/>
</dbReference>
<dbReference type="RefSeq" id="WP_163818719.1">
    <property type="nucleotide sequence ID" value="NZ_JAAGOB010000005.1"/>
</dbReference>
<feature type="transmembrane region" description="Helical" evidence="7">
    <location>
        <begin position="411"/>
        <end position="430"/>
    </location>
</feature>
<evidence type="ECO:0000313" key="10">
    <source>
        <dbReference type="Proteomes" id="UP000469185"/>
    </source>
</evidence>
<evidence type="ECO:0000256" key="6">
    <source>
        <dbReference type="ARBA" id="ARBA00023136"/>
    </source>
</evidence>
<dbReference type="CDD" id="cd17321">
    <property type="entry name" value="MFS_MMR_MDR_like"/>
    <property type="match status" value="1"/>
</dbReference>
<dbReference type="InterPro" id="IPR036259">
    <property type="entry name" value="MFS_trans_sf"/>
</dbReference>
<dbReference type="InterPro" id="IPR020846">
    <property type="entry name" value="MFS_dom"/>
</dbReference>
<dbReference type="AlphaFoldDB" id="A0A6N9YM09"/>
<feature type="transmembrane region" description="Helical" evidence="7">
    <location>
        <begin position="450"/>
        <end position="472"/>
    </location>
</feature>
<protein>
    <submittedName>
        <fullName evidence="9">MFS transporter</fullName>
    </submittedName>
</protein>
<comment type="caution">
    <text evidence="9">The sequence shown here is derived from an EMBL/GenBank/DDBJ whole genome shotgun (WGS) entry which is preliminary data.</text>
</comment>
<evidence type="ECO:0000256" key="1">
    <source>
        <dbReference type="ARBA" id="ARBA00004651"/>
    </source>
</evidence>
<dbReference type="Gene3D" id="1.20.1250.20">
    <property type="entry name" value="MFS general substrate transporter like domains"/>
    <property type="match status" value="1"/>
</dbReference>
<dbReference type="PROSITE" id="PS50850">
    <property type="entry name" value="MFS"/>
    <property type="match status" value="1"/>
</dbReference>
<evidence type="ECO:0000256" key="4">
    <source>
        <dbReference type="ARBA" id="ARBA00022692"/>
    </source>
</evidence>
<feature type="transmembrane region" description="Helical" evidence="7">
    <location>
        <begin position="152"/>
        <end position="171"/>
    </location>
</feature>
<gene>
    <name evidence="9" type="ORF">G1H11_11665</name>
</gene>
<evidence type="ECO:0000256" key="3">
    <source>
        <dbReference type="ARBA" id="ARBA00022475"/>
    </source>
</evidence>
<keyword evidence="3" id="KW-1003">Cell membrane</keyword>
<reference evidence="9 10" key="1">
    <citation type="submission" date="2020-02" db="EMBL/GenBank/DDBJ databases">
        <authorList>
            <person name="Li X.-J."/>
            <person name="Feng X.-M."/>
        </authorList>
    </citation>
    <scope>NUCLEOTIDE SEQUENCE [LARGE SCALE GENOMIC DNA]</scope>
    <source>
        <strain evidence="9 10">CGMCC 4.7225</strain>
    </source>
</reference>
<dbReference type="EMBL" id="JAAGOB010000005">
    <property type="protein sequence ID" value="NED95967.1"/>
    <property type="molecule type" value="Genomic_DNA"/>
</dbReference>
<dbReference type="InterPro" id="IPR005829">
    <property type="entry name" value="Sugar_transporter_CS"/>
</dbReference>
<proteinExistence type="predicted"/>
<dbReference type="PANTHER" id="PTHR42718:SF46">
    <property type="entry name" value="BLR6921 PROTEIN"/>
    <property type="match status" value="1"/>
</dbReference>
<feature type="transmembrane region" description="Helical" evidence="7">
    <location>
        <begin position="339"/>
        <end position="360"/>
    </location>
</feature>
<feature type="transmembrane region" description="Helical" evidence="7">
    <location>
        <begin position="279"/>
        <end position="302"/>
    </location>
</feature>
<evidence type="ECO:0000313" key="9">
    <source>
        <dbReference type="EMBL" id="NED95967.1"/>
    </source>
</evidence>
<accession>A0A6N9YM09</accession>
<comment type="subcellular location">
    <subcellularLocation>
        <location evidence="1">Cell membrane</location>
        <topology evidence="1">Multi-pass membrane protein</topology>
    </subcellularLocation>
</comment>
<dbReference type="GO" id="GO:0022857">
    <property type="term" value="F:transmembrane transporter activity"/>
    <property type="evidence" value="ECO:0007669"/>
    <property type="project" value="InterPro"/>
</dbReference>
<dbReference type="Pfam" id="PF07690">
    <property type="entry name" value="MFS_1"/>
    <property type="match status" value="2"/>
</dbReference>
<feature type="transmembrane region" description="Helical" evidence="7">
    <location>
        <begin position="122"/>
        <end position="140"/>
    </location>
</feature>
<feature type="transmembrane region" description="Helical" evidence="7">
    <location>
        <begin position="90"/>
        <end position="110"/>
    </location>
</feature>
<dbReference type="Proteomes" id="UP000469185">
    <property type="component" value="Unassembled WGS sequence"/>
</dbReference>
<keyword evidence="2" id="KW-0813">Transport</keyword>
<feature type="transmembrane region" description="Helical" evidence="7">
    <location>
        <begin position="314"/>
        <end position="332"/>
    </location>
</feature>
<sequence>MTDTEDATPIVTPAPLSDRRRWLALAVLCTAFFMGVLDSTSVYSALPSIAGDLDFSAAGVQWVITAYGVTVGGLLLLGGRVADLMGRRKVFMAAVTLFAAASLVCGAAWSGEVLIAGRAAQGIGAAFMTPAGLSILMTLFPDGPERNKALGIWGGLGGVGATAGLLLGGVLTDWLGWAWTFFINVPVCVAVLGASLVLLPESRRTGSRNFDLAGAVTITTALVLLLFSLFTIADVGWRASNAIGYVVIAIVLLVLFVAIERRSAAPLIPPRVLRSGALVAGNGVVFVSGIAVDGLLIVVTMYAQDVLGYSAVEFGLTMAVMTVLSVVGVLVGQHVVTRIGFGPVAVGGMVLIGVGCLLLTRISAAGGFDDLLLGLLVFGPGMGAAFVAAQIAALSGVAPQDSGLASGIEETSFAIGSTFGVALVSAFAVSRTERLLDAGADAMHARVEGFQFAIGMTAGVALLGVLAALTLLRRPSGVRRA</sequence>
<feature type="transmembrane region" description="Helical" evidence="7">
    <location>
        <begin position="212"/>
        <end position="233"/>
    </location>
</feature>
<dbReference type="Gene3D" id="1.20.1720.10">
    <property type="entry name" value="Multidrug resistance protein D"/>
    <property type="match status" value="1"/>
</dbReference>
<feature type="domain" description="Major facilitator superfamily (MFS) profile" evidence="8">
    <location>
        <begin position="24"/>
        <end position="476"/>
    </location>
</feature>
<dbReference type="InterPro" id="IPR011701">
    <property type="entry name" value="MFS"/>
</dbReference>
<feature type="transmembrane region" description="Helical" evidence="7">
    <location>
        <begin position="22"/>
        <end position="46"/>
    </location>
</feature>
<evidence type="ECO:0000256" key="2">
    <source>
        <dbReference type="ARBA" id="ARBA00022448"/>
    </source>
</evidence>
<evidence type="ECO:0000256" key="5">
    <source>
        <dbReference type="ARBA" id="ARBA00022989"/>
    </source>
</evidence>
<evidence type="ECO:0000256" key="7">
    <source>
        <dbReference type="SAM" id="Phobius"/>
    </source>
</evidence>
<evidence type="ECO:0000259" key="8">
    <source>
        <dbReference type="PROSITE" id="PS50850"/>
    </source>
</evidence>